<dbReference type="SMART" id="SM00895">
    <property type="entry name" value="FCD"/>
    <property type="match status" value="1"/>
</dbReference>
<feature type="domain" description="HTH gntR-type" evidence="4">
    <location>
        <begin position="14"/>
        <end position="82"/>
    </location>
</feature>
<dbReference type="InterPro" id="IPR008920">
    <property type="entry name" value="TF_FadR/GntR_C"/>
</dbReference>
<dbReference type="AlphaFoldDB" id="A0A511DJH4"/>
<dbReference type="InterPro" id="IPR036390">
    <property type="entry name" value="WH_DNA-bd_sf"/>
</dbReference>
<keyword evidence="2" id="KW-0238">DNA-binding</keyword>
<name>A0A511DJH4_9PSEU</name>
<dbReference type="InterPro" id="IPR000524">
    <property type="entry name" value="Tscrpt_reg_HTH_GntR"/>
</dbReference>
<evidence type="ECO:0000256" key="3">
    <source>
        <dbReference type="ARBA" id="ARBA00023163"/>
    </source>
</evidence>
<evidence type="ECO:0000256" key="1">
    <source>
        <dbReference type="ARBA" id="ARBA00023015"/>
    </source>
</evidence>
<proteinExistence type="predicted"/>
<evidence type="ECO:0000259" key="4">
    <source>
        <dbReference type="PROSITE" id="PS50949"/>
    </source>
</evidence>
<keyword evidence="6" id="KW-1185">Reference proteome</keyword>
<dbReference type="Gene3D" id="1.20.120.530">
    <property type="entry name" value="GntR ligand-binding domain-like"/>
    <property type="match status" value="1"/>
</dbReference>
<dbReference type="SMART" id="SM00345">
    <property type="entry name" value="HTH_GNTR"/>
    <property type="match status" value="1"/>
</dbReference>
<dbReference type="InterPro" id="IPR011711">
    <property type="entry name" value="GntR_C"/>
</dbReference>
<organism evidence="5 6">
    <name type="scientific">Pseudonocardia sulfidoxydans NBRC 16205</name>
    <dbReference type="NCBI Taxonomy" id="1223511"/>
    <lineage>
        <taxon>Bacteria</taxon>
        <taxon>Bacillati</taxon>
        <taxon>Actinomycetota</taxon>
        <taxon>Actinomycetes</taxon>
        <taxon>Pseudonocardiales</taxon>
        <taxon>Pseudonocardiaceae</taxon>
        <taxon>Pseudonocardia</taxon>
    </lineage>
</organism>
<dbReference type="Pfam" id="PF07729">
    <property type="entry name" value="FCD"/>
    <property type="match status" value="1"/>
</dbReference>
<dbReference type="PROSITE" id="PS50949">
    <property type="entry name" value="HTH_GNTR"/>
    <property type="match status" value="1"/>
</dbReference>
<sequence>MQTSGPPQRHLGSSSVVARVENALRDDLAYGRWAPGEKLPAEPALARELGVGRSSLREAIKLLTREGLLVVQHGNGTFVADALPLPAATGLTADAGAGTSQLLRRARILEVYQVRRALEVEAARIAAEVASPDDIDALEEVLAHRQSLVGADTAAFVQADTAFHRGVVAMAGNGLLLDLFDRFRESLAHALAALVDQEPLPDTTDEHAALLDAIRAGDPAAAIAATVANFDVIFEMFRTT</sequence>
<evidence type="ECO:0000256" key="2">
    <source>
        <dbReference type="ARBA" id="ARBA00023125"/>
    </source>
</evidence>
<dbReference type="RefSeq" id="WP_147110337.1">
    <property type="nucleotide sequence ID" value="NZ_BJVJ01000043.1"/>
</dbReference>
<protein>
    <submittedName>
        <fullName evidence="5">GntR family transcriptional regulator</fullName>
    </submittedName>
</protein>
<dbReference type="Gene3D" id="1.10.10.10">
    <property type="entry name" value="Winged helix-like DNA-binding domain superfamily/Winged helix DNA-binding domain"/>
    <property type="match status" value="1"/>
</dbReference>
<dbReference type="PANTHER" id="PTHR43537">
    <property type="entry name" value="TRANSCRIPTIONAL REGULATOR, GNTR FAMILY"/>
    <property type="match status" value="1"/>
</dbReference>
<dbReference type="PANTHER" id="PTHR43537:SF47">
    <property type="entry name" value="REGULATORY PROTEIN GNTR HTH"/>
    <property type="match status" value="1"/>
</dbReference>
<evidence type="ECO:0000313" key="6">
    <source>
        <dbReference type="Proteomes" id="UP000321685"/>
    </source>
</evidence>
<dbReference type="GO" id="GO:0003677">
    <property type="term" value="F:DNA binding"/>
    <property type="evidence" value="ECO:0007669"/>
    <property type="project" value="UniProtKB-KW"/>
</dbReference>
<dbReference type="Pfam" id="PF00392">
    <property type="entry name" value="GntR"/>
    <property type="match status" value="1"/>
</dbReference>
<keyword evidence="3" id="KW-0804">Transcription</keyword>
<dbReference type="Proteomes" id="UP000321685">
    <property type="component" value="Unassembled WGS sequence"/>
</dbReference>
<dbReference type="CDD" id="cd07377">
    <property type="entry name" value="WHTH_GntR"/>
    <property type="match status" value="1"/>
</dbReference>
<dbReference type="SUPFAM" id="SSF46785">
    <property type="entry name" value="Winged helix' DNA-binding domain"/>
    <property type="match status" value="1"/>
</dbReference>
<dbReference type="EMBL" id="BJVJ01000043">
    <property type="protein sequence ID" value="GEL24960.1"/>
    <property type="molecule type" value="Genomic_DNA"/>
</dbReference>
<dbReference type="OrthoDB" id="3575876at2"/>
<evidence type="ECO:0000313" key="5">
    <source>
        <dbReference type="EMBL" id="GEL24960.1"/>
    </source>
</evidence>
<dbReference type="PRINTS" id="PR00035">
    <property type="entry name" value="HTHGNTR"/>
</dbReference>
<dbReference type="GO" id="GO:0003700">
    <property type="term" value="F:DNA-binding transcription factor activity"/>
    <property type="evidence" value="ECO:0007669"/>
    <property type="project" value="InterPro"/>
</dbReference>
<gene>
    <name evidence="5" type="ORF">PSU4_39140</name>
</gene>
<dbReference type="SUPFAM" id="SSF48008">
    <property type="entry name" value="GntR ligand-binding domain-like"/>
    <property type="match status" value="1"/>
</dbReference>
<comment type="caution">
    <text evidence="5">The sequence shown here is derived from an EMBL/GenBank/DDBJ whole genome shotgun (WGS) entry which is preliminary data.</text>
</comment>
<keyword evidence="1" id="KW-0805">Transcription regulation</keyword>
<reference evidence="5 6" key="1">
    <citation type="submission" date="2019-07" db="EMBL/GenBank/DDBJ databases">
        <title>Whole genome shotgun sequence of Pseudonocardia sulfidoxydans NBRC 16205.</title>
        <authorList>
            <person name="Hosoyama A."/>
            <person name="Uohara A."/>
            <person name="Ohji S."/>
            <person name="Ichikawa N."/>
        </authorList>
    </citation>
    <scope>NUCLEOTIDE SEQUENCE [LARGE SCALE GENOMIC DNA]</scope>
    <source>
        <strain evidence="5 6">NBRC 16205</strain>
    </source>
</reference>
<accession>A0A511DJH4</accession>
<dbReference type="InterPro" id="IPR036388">
    <property type="entry name" value="WH-like_DNA-bd_sf"/>
</dbReference>